<dbReference type="AlphaFoldDB" id="A0A9W8MA12"/>
<keyword evidence="3" id="KW-1185">Reference proteome</keyword>
<keyword evidence="1" id="KW-0175">Coiled coil</keyword>
<dbReference type="OrthoDB" id="3365698at2759"/>
<protein>
    <recommendedName>
        <fullName evidence="4">F-box domain-containing protein</fullName>
    </recommendedName>
</protein>
<comment type="caution">
    <text evidence="2">The sequence shown here is derived from an EMBL/GenBank/DDBJ whole genome shotgun (WGS) entry which is preliminary data.</text>
</comment>
<name>A0A9W8MA12_9AGAR</name>
<dbReference type="EMBL" id="JANBPK010001475">
    <property type="protein sequence ID" value="KAJ2922806.1"/>
    <property type="molecule type" value="Genomic_DNA"/>
</dbReference>
<evidence type="ECO:0000256" key="1">
    <source>
        <dbReference type="SAM" id="Coils"/>
    </source>
</evidence>
<evidence type="ECO:0000313" key="3">
    <source>
        <dbReference type="Proteomes" id="UP001140091"/>
    </source>
</evidence>
<accession>A0A9W8MA12</accession>
<proteinExistence type="predicted"/>
<feature type="non-terminal residue" evidence="2">
    <location>
        <position position="254"/>
    </location>
</feature>
<dbReference type="Gene3D" id="1.20.1280.50">
    <property type="match status" value="1"/>
</dbReference>
<sequence>MESQFSHFYNTNRIPSDEDLVEIQQLLAPSTAKLAQLDAELNAAEATVARLKTEREAIVALTRPLSSLASLIRRMPQEIMERIFVQSLPAGGYGTFNPCDSPLVLLRVCRLWREIALGAPELWSSIDIVIPVQLLSAVRTPDPKNQQRVASLLAEVNRWLVRSGSHPLSIRTPEKFSSNLNESREEILDKIYSSLALHSHRWRSGDYYLHRAAVPVLDHLDAGTLPRLRHLRLFNYFSARGPLSKKKIFTMPVS</sequence>
<reference evidence="2" key="1">
    <citation type="submission" date="2022-06" db="EMBL/GenBank/DDBJ databases">
        <title>Genome Sequence of Candolleomyces eurysporus.</title>
        <authorList>
            <person name="Buettner E."/>
        </authorList>
    </citation>
    <scope>NUCLEOTIDE SEQUENCE</scope>
    <source>
        <strain evidence="2">VTCC 930004</strain>
    </source>
</reference>
<gene>
    <name evidence="2" type="ORF">H1R20_g14303</name>
</gene>
<evidence type="ECO:0008006" key="4">
    <source>
        <dbReference type="Google" id="ProtNLM"/>
    </source>
</evidence>
<evidence type="ECO:0000313" key="2">
    <source>
        <dbReference type="EMBL" id="KAJ2922806.1"/>
    </source>
</evidence>
<feature type="coiled-coil region" evidence="1">
    <location>
        <begin position="34"/>
        <end position="61"/>
    </location>
</feature>
<organism evidence="2 3">
    <name type="scientific">Candolleomyces eurysporus</name>
    <dbReference type="NCBI Taxonomy" id="2828524"/>
    <lineage>
        <taxon>Eukaryota</taxon>
        <taxon>Fungi</taxon>
        <taxon>Dikarya</taxon>
        <taxon>Basidiomycota</taxon>
        <taxon>Agaricomycotina</taxon>
        <taxon>Agaricomycetes</taxon>
        <taxon>Agaricomycetidae</taxon>
        <taxon>Agaricales</taxon>
        <taxon>Agaricineae</taxon>
        <taxon>Psathyrellaceae</taxon>
        <taxon>Candolleomyces</taxon>
    </lineage>
</organism>
<dbReference type="Proteomes" id="UP001140091">
    <property type="component" value="Unassembled WGS sequence"/>
</dbReference>